<dbReference type="SUPFAM" id="SSF51182">
    <property type="entry name" value="RmlC-like cupins"/>
    <property type="match status" value="1"/>
</dbReference>
<keyword evidence="4" id="KW-0413">Isomerase</keyword>
<dbReference type="PANTHER" id="PTHR42742:SF3">
    <property type="entry name" value="FRUCTOKINASE"/>
    <property type="match status" value="1"/>
</dbReference>
<keyword evidence="5" id="KW-1185">Reference proteome</keyword>
<evidence type="ECO:0000256" key="1">
    <source>
        <dbReference type="ARBA" id="ARBA00022723"/>
    </source>
</evidence>
<evidence type="ECO:0000313" key="5">
    <source>
        <dbReference type="Proteomes" id="UP001458946"/>
    </source>
</evidence>
<evidence type="ECO:0000313" key="4">
    <source>
        <dbReference type="EMBL" id="GAA5501927.1"/>
    </source>
</evidence>
<keyword evidence="1" id="KW-0479">Metal-binding</keyword>
<evidence type="ECO:0000259" key="3">
    <source>
        <dbReference type="Pfam" id="PF20511"/>
    </source>
</evidence>
<dbReference type="PIRSF" id="PIRSF036894">
    <property type="entry name" value="PMI_Firm_short"/>
    <property type="match status" value="1"/>
</dbReference>
<reference evidence="4 5" key="1">
    <citation type="submission" date="2024-02" db="EMBL/GenBank/DDBJ databases">
        <title>Deinococcus xinjiangensis NBRC 107630.</title>
        <authorList>
            <person name="Ichikawa N."/>
            <person name="Katano-Makiyama Y."/>
            <person name="Hidaka K."/>
        </authorList>
    </citation>
    <scope>NUCLEOTIDE SEQUENCE [LARGE SCALE GENOMIC DNA]</scope>
    <source>
        <strain evidence="4 5">NBRC 107630</strain>
    </source>
</reference>
<dbReference type="GO" id="GO:0016853">
    <property type="term" value="F:isomerase activity"/>
    <property type="evidence" value="ECO:0007669"/>
    <property type="project" value="UniProtKB-KW"/>
</dbReference>
<dbReference type="InterPro" id="IPR014710">
    <property type="entry name" value="RmlC-like_jellyroll"/>
</dbReference>
<dbReference type="InterPro" id="IPR046457">
    <property type="entry name" value="PMI_typeI_cat"/>
</dbReference>
<dbReference type="CDD" id="cd07010">
    <property type="entry name" value="cupin_PMI_type_I_N_bac"/>
    <property type="match status" value="1"/>
</dbReference>
<dbReference type="InterPro" id="IPR011051">
    <property type="entry name" value="RmlC_Cupin_sf"/>
</dbReference>
<organism evidence="4 5">
    <name type="scientific">Deinococcus xinjiangensis</name>
    <dbReference type="NCBI Taxonomy" id="457454"/>
    <lineage>
        <taxon>Bacteria</taxon>
        <taxon>Thermotogati</taxon>
        <taxon>Deinococcota</taxon>
        <taxon>Deinococci</taxon>
        <taxon>Deinococcales</taxon>
        <taxon>Deinococcaceae</taxon>
        <taxon>Deinococcus</taxon>
    </lineage>
</organism>
<dbReference type="Pfam" id="PF20511">
    <property type="entry name" value="PMI_typeI_cat"/>
    <property type="match status" value="1"/>
</dbReference>
<dbReference type="Gene3D" id="2.60.120.10">
    <property type="entry name" value="Jelly Rolls"/>
    <property type="match status" value="2"/>
</dbReference>
<dbReference type="InterPro" id="IPR014628">
    <property type="entry name" value="Man6P_isomerase_Firm_short"/>
</dbReference>
<dbReference type="RefSeq" id="WP_353541899.1">
    <property type="nucleotide sequence ID" value="NZ_BAABRN010000015.1"/>
</dbReference>
<evidence type="ECO:0000256" key="2">
    <source>
        <dbReference type="ARBA" id="ARBA00022833"/>
    </source>
</evidence>
<name>A0ABP9V9H9_9DEIO</name>
<accession>A0ABP9V9H9</accession>
<dbReference type="Proteomes" id="UP001458946">
    <property type="component" value="Unassembled WGS sequence"/>
</dbReference>
<comment type="caution">
    <text evidence="4">The sequence shown here is derived from an EMBL/GenBank/DDBJ whole genome shotgun (WGS) entry which is preliminary data.</text>
</comment>
<dbReference type="EMBL" id="BAABRN010000015">
    <property type="protein sequence ID" value="GAA5501927.1"/>
    <property type="molecule type" value="Genomic_DNA"/>
</dbReference>
<protein>
    <submittedName>
        <fullName evidence="4">Mannose-6-phosphate isomerase GmuF</fullName>
    </submittedName>
</protein>
<dbReference type="InterPro" id="IPR051804">
    <property type="entry name" value="Carb_Metab_Reg_Kinase/Isom"/>
</dbReference>
<proteinExistence type="predicted"/>
<sequence>MPQPFNAPLRLAPALKERVWGGQQLGGTAGGPNIGEAWILHEDQVVQAGPLGGRSLGELAQSHPAELLGAGRLPQRFPLLVKLLDCQDWLSVQVHPDDAHARQRVGPQEYGKTEAWHILKAEPQAKLISGTKAGVTLEEVQAAILRGEVQGLTHEHAAQSGETLLVPAGIVHALGGGLLIYEIQQSSDTTYRVYDWNRPAAAGRELHLEASAAVVKLGQAVLTPAPSSAAGTAQTLTACDYFVLDLLTGTPQQPQRGDTAGQSFHVLTVKSGTSTLTTGAGEQLLAPYDTVLLPAALGSYTLSGEFEVLRGKLP</sequence>
<keyword evidence="2" id="KW-0862">Zinc</keyword>
<dbReference type="PANTHER" id="PTHR42742">
    <property type="entry name" value="TRANSCRIPTIONAL REPRESSOR MPRA"/>
    <property type="match status" value="1"/>
</dbReference>
<feature type="domain" description="Phosphomannose isomerase type I catalytic" evidence="3">
    <location>
        <begin position="34"/>
        <end position="110"/>
    </location>
</feature>
<gene>
    <name evidence="4" type="primary">gmuF</name>
    <name evidence="4" type="ORF">Dxin01_01666</name>
</gene>